<sequence>MKIVKRMVFDLSGWPIGRNWGLEVSLSDKAEDVFYPVYPYSTNREALEEFIAAYRAELESCFESGECLYFCRHAFHFDTELKEKIKERWYQKGVIIN</sequence>
<organism evidence="1 2">
    <name type="scientific">Streptococcus ruminantium</name>
    <dbReference type="NCBI Taxonomy" id="1917441"/>
    <lineage>
        <taxon>Bacteria</taxon>
        <taxon>Bacillati</taxon>
        <taxon>Bacillota</taxon>
        <taxon>Bacilli</taxon>
        <taxon>Lactobacillales</taxon>
        <taxon>Streptococcaceae</taxon>
        <taxon>Streptococcus</taxon>
    </lineage>
</organism>
<reference evidence="1 2" key="1">
    <citation type="submission" date="2023-08" db="EMBL/GenBank/DDBJ databases">
        <title>Streptococcus ruminantium-associated sheep mastitis outbreak detected in Italy is distinct from bovine isolates.</title>
        <authorList>
            <person name="Rosa M.N."/>
            <person name="Vezina B."/>
            <person name="Tola S."/>
        </authorList>
    </citation>
    <scope>NUCLEOTIDE SEQUENCE [LARGE SCALE GENOMIC DNA]</scope>
    <source>
        <strain evidence="1 2">OM6730</strain>
    </source>
</reference>
<dbReference type="RefSeq" id="WP_308937860.1">
    <property type="nucleotide sequence ID" value="NZ_JAVIBP010000032.1"/>
</dbReference>
<dbReference type="Proteomes" id="UP001228446">
    <property type="component" value="Unassembled WGS sequence"/>
</dbReference>
<keyword evidence="2" id="KW-1185">Reference proteome</keyword>
<gene>
    <name evidence="1" type="ORF">RFF62_10095</name>
</gene>
<evidence type="ECO:0000313" key="2">
    <source>
        <dbReference type="Proteomes" id="UP001228446"/>
    </source>
</evidence>
<protein>
    <submittedName>
        <fullName evidence="1">Uncharacterized protein</fullName>
    </submittedName>
</protein>
<evidence type="ECO:0000313" key="1">
    <source>
        <dbReference type="EMBL" id="MDQ8834116.1"/>
    </source>
</evidence>
<proteinExistence type="predicted"/>
<name>A0ABU1B6H4_9STRE</name>
<accession>A0ABU1B6H4</accession>
<comment type="caution">
    <text evidence="1">The sequence shown here is derived from an EMBL/GenBank/DDBJ whole genome shotgun (WGS) entry which is preliminary data.</text>
</comment>
<dbReference type="EMBL" id="JAVIBX010000063">
    <property type="protein sequence ID" value="MDQ8834116.1"/>
    <property type="molecule type" value="Genomic_DNA"/>
</dbReference>